<dbReference type="Proteomes" id="UP000268844">
    <property type="component" value="Unassembled WGS sequence"/>
</dbReference>
<feature type="transmembrane region" description="Helical" evidence="1">
    <location>
        <begin position="6"/>
        <end position="21"/>
    </location>
</feature>
<dbReference type="AlphaFoldDB" id="A0A3S4DPL9"/>
<accession>A0A3S4DPL9</accession>
<protein>
    <submittedName>
        <fullName evidence="2">Uncharacterized protein</fullName>
    </submittedName>
</protein>
<gene>
    <name evidence="2" type="ORF">DEVEQU_01414</name>
</gene>
<keyword evidence="3" id="KW-1185">Reference proteome</keyword>
<keyword evidence="1" id="KW-0812">Transmembrane</keyword>
<evidence type="ECO:0000256" key="1">
    <source>
        <dbReference type="SAM" id="Phobius"/>
    </source>
</evidence>
<sequence length="81" mass="9488">MTFQLVIIWALVISVTAWFFRDERQRAARRLEERAAHFASAPAYRYHAPVAQTTSPEMTRRTAGLSDTQRRYFEELARQGQ</sequence>
<dbReference type="EMBL" id="UZWD01000022">
    <property type="protein sequence ID" value="VDS04280.1"/>
    <property type="molecule type" value="Genomic_DNA"/>
</dbReference>
<dbReference type="RefSeq" id="WP_126149869.1">
    <property type="nucleotide sequence ID" value="NZ_JBHTMH010000003.1"/>
</dbReference>
<keyword evidence="1" id="KW-1133">Transmembrane helix</keyword>
<reference evidence="2 3" key="1">
    <citation type="submission" date="2018-12" db="EMBL/GenBank/DDBJ databases">
        <authorList>
            <person name="Criscuolo A."/>
        </authorList>
    </citation>
    <scope>NUCLEOTIDE SEQUENCE [LARGE SCALE GENOMIC DNA]</scope>
    <source>
        <strain evidence="2">ACIP1116281</strain>
    </source>
</reference>
<proteinExistence type="predicted"/>
<evidence type="ECO:0000313" key="2">
    <source>
        <dbReference type="EMBL" id="VDS04280.1"/>
    </source>
</evidence>
<keyword evidence="1" id="KW-0472">Membrane</keyword>
<evidence type="ECO:0000313" key="3">
    <source>
        <dbReference type="Proteomes" id="UP000268844"/>
    </source>
</evidence>
<name>A0A3S4DPL9_9HYPH</name>
<organism evidence="2 3">
    <name type="scientific">Devosia equisanguinis</name>
    <dbReference type="NCBI Taxonomy" id="2490941"/>
    <lineage>
        <taxon>Bacteria</taxon>
        <taxon>Pseudomonadati</taxon>
        <taxon>Pseudomonadota</taxon>
        <taxon>Alphaproteobacteria</taxon>
        <taxon>Hyphomicrobiales</taxon>
        <taxon>Devosiaceae</taxon>
        <taxon>Devosia</taxon>
    </lineage>
</organism>